<reference evidence="1 2" key="2">
    <citation type="journal article" date="2021" name="Int. J. Syst. Evol. Microbiol.">
        <title>Roseibium litorale sp. nov., isolated from a tidal flat sediment and proposal for the reclassification of Labrenzia polysiphoniae as Roseibium polysiphoniae comb. nov.</title>
        <authorList>
            <person name="Liu Y."/>
            <person name="Pei T."/>
            <person name="Du J."/>
            <person name="Chao M."/>
            <person name="Deng M.R."/>
            <person name="Zhu H."/>
        </authorList>
    </citation>
    <scope>NUCLEOTIDE SEQUENCE [LARGE SCALE GENOMIC DNA]</scope>
    <source>
        <strain evidence="1 2">4C16A</strain>
    </source>
</reference>
<evidence type="ECO:0000313" key="2">
    <source>
        <dbReference type="Proteomes" id="UP000632063"/>
    </source>
</evidence>
<evidence type="ECO:0000313" key="1">
    <source>
        <dbReference type="EMBL" id="MBD8893260.1"/>
    </source>
</evidence>
<accession>A0ABR9CS78</accession>
<keyword evidence="2" id="KW-1185">Reference proteome</keyword>
<comment type="caution">
    <text evidence="1">The sequence shown here is derived from an EMBL/GenBank/DDBJ whole genome shotgun (WGS) entry which is preliminary data.</text>
</comment>
<dbReference type="EMBL" id="JACYXI010000012">
    <property type="protein sequence ID" value="MBD8893260.1"/>
    <property type="molecule type" value="Genomic_DNA"/>
</dbReference>
<proteinExistence type="predicted"/>
<protein>
    <submittedName>
        <fullName evidence="1">Uncharacterized protein</fullName>
    </submittedName>
</protein>
<dbReference type="RefSeq" id="WP_192149388.1">
    <property type="nucleotide sequence ID" value="NZ_JACYXI010000012.1"/>
</dbReference>
<organism evidence="1 2">
    <name type="scientific">Roseibium litorale</name>
    <dbReference type="NCBI Taxonomy" id="2803841"/>
    <lineage>
        <taxon>Bacteria</taxon>
        <taxon>Pseudomonadati</taxon>
        <taxon>Pseudomonadota</taxon>
        <taxon>Alphaproteobacteria</taxon>
        <taxon>Hyphomicrobiales</taxon>
        <taxon>Stappiaceae</taxon>
        <taxon>Roseibium</taxon>
    </lineage>
</organism>
<sequence>MKTTDLEKMKNVIHSYDLSKVMDAFKKNHPDYSEEKLSRIETEFRRFFEVCGSHNVNYGTIDTIDELFHTFILHTKEYVDFCNKAFGEYIHHTPKSIQEEPKLPIMYIRFLIDYTRLFKQVPPFDIWPLSRDLFGNPKGSDDDLCQVISDCLVASDCLIECDPETQPFQPTDCLAGRGE</sequence>
<reference evidence="2" key="1">
    <citation type="submission" date="2020-09" db="EMBL/GenBank/DDBJ databases">
        <title>The genome sequence of strain Labrenzia suaedae 4C16A.</title>
        <authorList>
            <person name="Liu Y."/>
        </authorList>
    </citation>
    <scope>NUCLEOTIDE SEQUENCE [LARGE SCALE GENOMIC DNA]</scope>
    <source>
        <strain evidence="2">4C16A</strain>
    </source>
</reference>
<name>A0ABR9CS78_9HYPH</name>
<gene>
    <name evidence="1" type="ORF">IG616_17080</name>
</gene>
<dbReference type="Proteomes" id="UP000632063">
    <property type="component" value="Unassembled WGS sequence"/>
</dbReference>